<dbReference type="Pfam" id="PF16872">
    <property type="entry name" value="putAbiC"/>
    <property type="match status" value="1"/>
</dbReference>
<organism evidence="2 3">
    <name type="scientific">Mucilaginibacter pedocola</name>
    <dbReference type="NCBI Taxonomy" id="1792845"/>
    <lineage>
        <taxon>Bacteria</taxon>
        <taxon>Pseudomonadati</taxon>
        <taxon>Bacteroidota</taxon>
        <taxon>Sphingobacteriia</taxon>
        <taxon>Sphingobacteriales</taxon>
        <taxon>Sphingobacteriaceae</taxon>
        <taxon>Mucilaginibacter</taxon>
    </lineage>
</organism>
<feature type="transmembrane region" description="Helical" evidence="1">
    <location>
        <begin position="68"/>
        <end position="87"/>
    </location>
</feature>
<reference evidence="2 3" key="1">
    <citation type="submission" date="2016-07" db="EMBL/GenBank/DDBJ databases">
        <title>Genomic analysis of zinc-resistant bacterium Mucilaginibacter pedocola TBZ30.</title>
        <authorList>
            <person name="Huang J."/>
            <person name="Tang J."/>
        </authorList>
    </citation>
    <scope>NUCLEOTIDE SEQUENCE [LARGE SCALE GENOMIC DNA]</scope>
    <source>
        <strain evidence="2 3">TBZ30</strain>
    </source>
</reference>
<dbReference type="STRING" id="1792845.BC343_29800"/>
<dbReference type="Proteomes" id="UP000189739">
    <property type="component" value="Unassembled WGS sequence"/>
</dbReference>
<name>A0A1S9PDN6_9SPHI</name>
<feature type="transmembrane region" description="Helical" evidence="1">
    <location>
        <begin position="20"/>
        <end position="38"/>
    </location>
</feature>
<sequence>MGKSKSAFEETRIVPRWLEVIFIILFIILVTYIGNYLLDNWPAYIVRMGKSQGFETVSGTIGDTYGGTLGPIIAFIAAILTFFAFWIQYQANLQQKKDLKVERFENKFFELLRLYKETVSEMSIDGYDISITSKKTFSRNSGEEILERTEEYVTKIITGRKVFVTNFYELKAFYEICEHELHLDIIKDKPRYLIKLSYILFFNGVGNPVVKNIDKTLPLDSAYVLRCKNALDIARQQHVQSRGQSNSYQLPGTERKVGILIKYKPFSGHSTKLGQYYRHLFYMVKYVVGQPNNVLKGYQKREYLRIVRAQLSSFEQLMLYFNYLSGYGNRWEDEENSFFAEFRMIHNMPLELTDFTIDPHVEFEKQIEKIRAKNEEMFEYDE</sequence>
<keyword evidence="1" id="KW-0472">Membrane</keyword>
<keyword evidence="1" id="KW-0812">Transmembrane</keyword>
<evidence type="ECO:0000256" key="1">
    <source>
        <dbReference type="SAM" id="Phobius"/>
    </source>
</evidence>
<accession>A0A1S9PDN6</accession>
<proteinExistence type="predicted"/>
<gene>
    <name evidence="2" type="ORF">BC343_29800</name>
</gene>
<evidence type="ECO:0000313" key="3">
    <source>
        <dbReference type="Proteomes" id="UP000189739"/>
    </source>
</evidence>
<dbReference type="AlphaFoldDB" id="A0A1S9PDN6"/>
<comment type="caution">
    <text evidence="2">The sequence shown here is derived from an EMBL/GenBank/DDBJ whole genome shotgun (WGS) entry which is preliminary data.</text>
</comment>
<dbReference type="InterPro" id="IPR031709">
    <property type="entry name" value="PutAbiC"/>
</dbReference>
<keyword evidence="1" id="KW-1133">Transmembrane helix</keyword>
<dbReference type="EMBL" id="MBTF01000018">
    <property type="protein sequence ID" value="OOQ59029.1"/>
    <property type="molecule type" value="Genomic_DNA"/>
</dbReference>
<keyword evidence="3" id="KW-1185">Reference proteome</keyword>
<evidence type="ECO:0008006" key="4">
    <source>
        <dbReference type="Google" id="ProtNLM"/>
    </source>
</evidence>
<protein>
    <recommendedName>
        <fullName evidence="4">Phage abortive infection protein</fullName>
    </recommendedName>
</protein>
<evidence type="ECO:0000313" key="2">
    <source>
        <dbReference type="EMBL" id="OOQ59029.1"/>
    </source>
</evidence>